<evidence type="ECO:0000313" key="3">
    <source>
        <dbReference type="Proteomes" id="UP000813385"/>
    </source>
</evidence>
<dbReference type="OrthoDB" id="10399731at2759"/>
<organism evidence="2 3">
    <name type="scientific">Plectosphaerella cucumerina</name>
    <dbReference type="NCBI Taxonomy" id="40658"/>
    <lineage>
        <taxon>Eukaryota</taxon>
        <taxon>Fungi</taxon>
        <taxon>Dikarya</taxon>
        <taxon>Ascomycota</taxon>
        <taxon>Pezizomycotina</taxon>
        <taxon>Sordariomycetes</taxon>
        <taxon>Hypocreomycetidae</taxon>
        <taxon>Glomerellales</taxon>
        <taxon>Plectosphaerellaceae</taxon>
        <taxon>Plectosphaerella</taxon>
    </lineage>
</organism>
<dbReference type="AlphaFoldDB" id="A0A8K0TBG6"/>
<dbReference type="Proteomes" id="UP000813385">
    <property type="component" value="Unassembled WGS sequence"/>
</dbReference>
<gene>
    <name evidence="2" type="ORF">B0T11DRAFT_299584</name>
</gene>
<reference evidence="2" key="1">
    <citation type="journal article" date="2021" name="Nat. Commun.">
        <title>Genetic determinants of endophytism in the Arabidopsis root mycobiome.</title>
        <authorList>
            <person name="Mesny F."/>
            <person name="Miyauchi S."/>
            <person name="Thiergart T."/>
            <person name="Pickel B."/>
            <person name="Atanasova L."/>
            <person name="Karlsson M."/>
            <person name="Huettel B."/>
            <person name="Barry K.W."/>
            <person name="Haridas S."/>
            <person name="Chen C."/>
            <person name="Bauer D."/>
            <person name="Andreopoulos W."/>
            <person name="Pangilinan J."/>
            <person name="LaButti K."/>
            <person name="Riley R."/>
            <person name="Lipzen A."/>
            <person name="Clum A."/>
            <person name="Drula E."/>
            <person name="Henrissat B."/>
            <person name="Kohler A."/>
            <person name="Grigoriev I.V."/>
            <person name="Martin F.M."/>
            <person name="Hacquard S."/>
        </authorList>
    </citation>
    <scope>NUCLEOTIDE SEQUENCE</scope>
    <source>
        <strain evidence="2">MPI-CAGE-AT-0016</strain>
    </source>
</reference>
<proteinExistence type="predicted"/>
<dbReference type="EMBL" id="JAGPXD010000004">
    <property type="protein sequence ID" value="KAH7358529.1"/>
    <property type="molecule type" value="Genomic_DNA"/>
</dbReference>
<feature type="region of interest" description="Disordered" evidence="1">
    <location>
        <begin position="183"/>
        <end position="204"/>
    </location>
</feature>
<protein>
    <submittedName>
        <fullName evidence="2">Uncharacterized protein</fullName>
    </submittedName>
</protein>
<keyword evidence="3" id="KW-1185">Reference proteome</keyword>
<sequence length="234" mass="25174">MCQWYRLSFGCRHYLVGASAWCEEYGRSQRRCEIVITHSDWTSRDCPHCQPTASTPVAWEHMINRSRESASIKWFREGSPRLGRVTQAARDGQASLCGVGFDSWTTTRGVNMGGSCFTPGPSKASSDAALSRVSSFEGDNLRAAGGKAAKGCVLLLGAAPGIALPGPRVVDSDDDLDRAAGTCANRSSSAVASPRLTSPGERKGLRQVEQRVVQCRRHLRIDVVESYAPAAADG</sequence>
<comment type="caution">
    <text evidence="2">The sequence shown here is derived from an EMBL/GenBank/DDBJ whole genome shotgun (WGS) entry which is preliminary data.</text>
</comment>
<accession>A0A8K0TBG6</accession>
<evidence type="ECO:0000313" key="2">
    <source>
        <dbReference type="EMBL" id="KAH7358529.1"/>
    </source>
</evidence>
<name>A0A8K0TBG6_9PEZI</name>
<evidence type="ECO:0000256" key="1">
    <source>
        <dbReference type="SAM" id="MobiDB-lite"/>
    </source>
</evidence>